<dbReference type="SUPFAM" id="SSF50494">
    <property type="entry name" value="Trypsin-like serine proteases"/>
    <property type="match status" value="1"/>
</dbReference>
<evidence type="ECO:0000256" key="2">
    <source>
        <dbReference type="ARBA" id="ARBA00023157"/>
    </source>
</evidence>
<dbReference type="InterPro" id="IPR028994">
    <property type="entry name" value="Integrin_alpha_N"/>
</dbReference>
<dbReference type="Gene3D" id="2.40.10.10">
    <property type="entry name" value="Trypsin-like serine proteases"/>
    <property type="match status" value="1"/>
</dbReference>
<sequence length="516" mass="54726">MSPRRSPRAGLTTGISTAALAAVLLTAGPAVAVVGPAAQDGSYPSTVKLDIGDGKRSCTATLVDELWLVTAASCFTADPAQYAQLTAGAPELKTTATVGRTDLSRTDGGTVTTVEQLVPRGDRDLVMARLAKPVTGVAPAGVPARKLSQNEDVSVSGFGRTKDEWVPDRLHYGHFTARGVAGTTIDLAGKDGAAAVCEGDAGAPVWRASGDRYELVGINNRSWFKGCFGHEDETRDGAVASRADDIADWIQTVRLTTKVPDVSNVIASADFDGDGRTDIAAVLNDGNLHAFYTKPDGTLRYGRELWAHDGTWKNYTQIIGGDFNGDGKADLIALRGDGQLFLHTGSGDGLLNPRIPLWHDTSWGTMKQIVRFRSDASGRDGLAAVWGDGSLHAYTTNPDGTLVNAKRDLWPDKTWDGMKRLASGDFNGDGRDDIAAISYDGALRLYAGNAQGTVTRAADLWHDKTWGYMRSVLGGDFNGDGKTDIAAHRANGDLRLYTGNGKDPLTSGPLMWSATS</sequence>
<evidence type="ECO:0000259" key="4">
    <source>
        <dbReference type="PROSITE" id="PS50240"/>
    </source>
</evidence>
<dbReference type="AlphaFoldDB" id="A0A401VU99"/>
<feature type="domain" description="Peptidase S1" evidence="4">
    <location>
        <begin position="33"/>
        <end position="255"/>
    </location>
</feature>
<evidence type="ECO:0000313" key="5">
    <source>
        <dbReference type="EMBL" id="GCD40623.1"/>
    </source>
</evidence>
<evidence type="ECO:0000256" key="1">
    <source>
        <dbReference type="ARBA" id="ARBA00022729"/>
    </source>
</evidence>
<accession>A0A401VU99</accession>
<comment type="caution">
    <text evidence="5">The sequence shown here is derived from an EMBL/GenBank/DDBJ whole genome shotgun (WGS) entry which is preliminary data.</text>
</comment>
<evidence type="ECO:0000256" key="3">
    <source>
        <dbReference type="SAM" id="SignalP"/>
    </source>
</evidence>
<proteinExistence type="predicted"/>
<dbReference type="InterPro" id="IPR009003">
    <property type="entry name" value="Peptidase_S1_PA"/>
</dbReference>
<organism evidence="5 6">
    <name type="scientific">Streptomyces paromomycinus</name>
    <name type="common">Streptomyces rimosus subsp. paromomycinus</name>
    <dbReference type="NCBI Taxonomy" id="92743"/>
    <lineage>
        <taxon>Bacteria</taxon>
        <taxon>Bacillati</taxon>
        <taxon>Actinomycetota</taxon>
        <taxon>Actinomycetes</taxon>
        <taxon>Kitasatosporales</taxon>
        <taxon>Streptomycetaceae</taxon>
        <taxon>Streptomyces</taxon>
    </lineage>
</organism>
<evidence type="ECO:0000313" key="6">
    <source>
        <dbReference type="Proteomes" id="UP000286746"/>
    </source>
</evidence>
<keyword evidence="5" id="KW-0378">Hydrolase</keyword>
<dbReference type="InterPro" id="IPR001254">
    <property type="entry name" value="Trypsin_dom"/>
</dbReference>
<dbReference type="SUPFAM" id="SSF69318">
    <property type="entry name" value="Integrin alpha N-terminal domain"/>
    <property type="match status" value="1"/>
</dbReference>
<name>A0A401VU99_STREY</name>
<feature type="chain" id="PRO_5019439616" evidence="3">
    <location>
        <begin position="33"/>
        <end position="516"/>
    </location>
</feature>
<dbReference type="GO" id="GO:0006508">
    <property type="term" value="P:proteolysis"/>
    <property type="evidence" value="ECO:0007669"/>
    <property type="project" value="InterPro"/>
</dbReference>
<dbReference type="InterPro" id="IPR013517">
    <property type="entry name" value="FG-GAP"/>
</dbReference>
<dbReference type="RefSeq" id="WP_125051026.1">
    <property type="nucleotide sequence ID" value="NZ_BHZD01000001.1"/>
</dbReference>
<dbReference type="GO" id="GO:0004252">
    <property type="term" value="F:serine-type endopeptidase activity"/>
    <property type="evidence" value="ECO:0007669"/>
    <property type="project" value="InterPro"/>
</dbReference>
<dbReference type="Gene3D" id="2.40.128.340">
    <property type="match status" value="2"/>
</dbReference>
<dbReference type="Pfam" id="PF13517">
    <property type="entry name" value="FG-GAP_3"/>
    <property type="match status" value="2"/>
</dbReference>
<dbReference type="PROSITE" id="PS50240">
    <property type="entry name" value="TRYPSIN_DOM"/>
    <property type="match status" value="1"/>
</dbReference>
<dbReference type="InterPro" id="IPR043504">
    <property type="entry name" value="Peptidase_S1_PA_chymotrypsin"/>
</dbReference>
<gene>
    <name evidence="5" type="ORF">GKJPGBOP_00276</name>
</gene>
<feature type="signal peptide" evidence="3">
    <location>
        <begin position="1"/>
        <end position="32"/>
    </location>
</feature>
<keyword evidence="1 3" id="KW-0732">Signal</keyword>
<dbReference type="PANTHER" id="PTHR24250">
    <property type="entry name" value="CHYMOTRYPSIN-RELATED"/>
    <property type="match status" value="1"/>
</dbReference>
<dbReference type="PRINTS" id="PR00722">
    <property type="entry name" value="CHYMOTRYPSIN"/>
</dbReference>
<dbReference type="EMBL" id="BHZD01000001">
    <property type="protein sequence ID" value="GCD40623.1"/>
    <property type="molecule type" value="Genomic_DNA"/>
</dbReference>
<dbReference type="Proteomes" id="UP000286746">
    <property type="component" value="Unassembled WGS sequence"/>
</dbReference>
<reference evidence="5 6" key="1">
    <citation type="submission" date="2018-11" db="EMBL/GenBank/DDBJ databases">
        <title>Whole genome sequence of Streptomyces paromomycinus NBRC 15454(T).</title>
        <authorList>
            <person name="Komaki H."/>
            <person name="Tamura T."/>
        </authorList>
    </citation>
    <scope>NUCLEOTIDE SEQUENCE [LARGE SCALE GENOMIC DNA]</scope>
    <source>
        <strain evidence="5 6">NBRC 15454</strain>
    </source>
</reference>
<dbReference type="SMART" id="SM00020">
    <property type="entry name" value="Tryp_SPc"/>
    <property type="match status" value="1"/>
</dbReference>
<keyword evidence="2" id="KW-1015">Disulfide bond</keyword>
<dbReference type="InterPro" id="IPR001314">
    <property type="entry name" value="Peptidase_S1A"/>
</dbReference>
<dbReference type="Pfam" id="PF00089">
    <property type="entry name" value="Trypsin"/>
    <property type="match status" value="1"/>
</dbReference>
<dbReference type="PANTHER" id="PTHR24250:SF27">
    <property type="entry name" value="ELASTASE 2 LIKE"/>
    <property type="match status" value="1"/>
</dbReference>
<protein>
    <submittedName>
        <fullName evidence="5">Hydrolase</fullName>
    </submittedName>
</protein>
<keyword evidence="6" id="KW-1185">Reference proteome</keyword>